<dbReference type="Proteomes" id="UP000011705">
    <property type="component" value="Chromosome"/>
</dbReference>
<dbReference type="HOGENOM" id="CLU_068423_0_0_12"/>
<dbReference type="RefSeq" id="WP_002684800.1">
    <property type="nucleotide sequence ID" value="NZ_CM001795.1"/>
</dbReference>
<dbReference type="Pfam" id="PF16263">
    <property type="entry name" value="DUF4917"/>
    <property type="match status" value="1"/>
</dbReference>
<protein>
    <recommendedName>
        <fullName evidence="2">DUF4917 domain-containing protein</fullName>
    </recommendedName>
</protein>
<evidence type="ECO:0000313" key="1">
    <source>
        <dbReference type="EMBL" id="EMB33283.1"/>
    </source>
</evidence>
<comment type="caution">
    <text evidence="1">The sequence shown here is derived from an EMBL/GenBank/DDBJ whole genome shotgun (WGS) entry which is preliminary data.</text>
</comment>
<evidence type="ECO:0008006" key="2">
    <source>
        <dbReference type="Google" id="ProtNLM"/>
    </source>
</evidence>
<gene>
    <name evidence="1" type="ORF">HMPREF9726_01644</name>
</gene>
<dbReference type="AlphaFoldDB" id="A0A0E2E5Z7"/>
<dbReference type="PATRIC" id="fig|999432.5.peg.1704"/>
<accession>A0A0E2E5Z7</accession>
<name>A0A0E2E5Z7_TREDN</name>
<dbReference type="InterPro" id="IPR032581">
    <property type="entry name" value="DUF4917"/>
</dbReference>
<sequence>MKLQTYQQILEHLKKEKREKHLLMGNGFSIAYDQKIFSYNALSDFIKKSDNSLLIKLFEIVNTYNFEQIMQQLNMSKKIISVFDSKSQGLQEIDKSIELLKEALISAVKALHPEYVFSIPEEKSTTCARFLSDYLGTNESIFTTNYDILLYWVLMRNEIPNCIDGFGRDLENDDDEYIPEEDLEYSELRWGKHKDIQNIFYLHGALPIFDTGIDIIKEEYDGKYILDKIKMRMEKGNYPIFVTAGNGDEKLNHILHNHYLSFCYDKLSTIKGSLVTFGFNFGEYDEHIIRAINLAAKQDIRNCLRSVYIGVYSDDDKKHIEQIEHKFKCKVNIFDTKTANIWN</sequence>
<proteinExistence type="predicted"/>
<reference evidence="1" key="1">
    <citation type="submission" date="2012-01" db="EMBL/GenBank/DDBJ databases">
        <title>The Genome Sequence of Treponema denticola H-22.</title>
        <authorList>
            <consortium name="The Broad Institute Genome Sequencing Platform"/>
            <person name="Earl A."/>
            <person name="Ward D."/>
            <person name="Feldgarden M."/>
            <person name="Gevers D."/>
            <person name="Blanton J.M."/>
            <person name="Fenno C.J."/>
            <person name="Baranova O.V."/>
            <person name="Mathney J."/>
            <person name="Dewhirst F.E."/>
            <person name="Izard J."/>
            <person name="Young S.K."/>
            <person name="Zeng Q."/>
            <person name="Gargeya S."/>
            <person name="Fitzgerald M."/>
            <person name="Haas B."/>
            <person name="Abouelleil A."/>
            <person name="Alvarado L."/>
            <person name="Arachchi H.M."/>
            <person name="Berlin A."/>
            <person name="Chapman S.B."/>
            <person name="Gearin G."/>
            <person name="Goldberg J."/>
            <person name="Griggs A."/>
            <person name="Gujja S."/>
            <person name="Hansen M."/>
            <person name="Heiman D."/>
            <person name="Howarth C."/>
            <person name="Larimer J."/>
            <person name="Lui A."/>
            <person name="MacDonald P.J.P."/>
            <person name="McCowen C."/>
            <person name="Montmayeur A."/>
            <person name="Murphy C."/>
            <person name="Neiman D."/>
            <person name="Pearson M."/>
            <person name="Priest M."/>
            <person name="Roberts A."/>
            <person name="Saif S."/>
            <person name="Shea T."/>
            <person name="Sisk P."/>
            <person name="Stolte C."/>
            <person name="Sykes S."/>
            <person name="Wortman J."/>
            <person name="Nusbaum C."/>
            <person name="Birren B."/>
        </authorList>
    </citation>
    <scope>NUCLEOTIDE SEQUENCE [LARGE SCALE GENOMIC DNA]</scope>
    <source>
        <strain evidence="1">H-22</strain>
    </source>
</reference>
<organism evidence="1">
    <name type="scientific">Treponema denticola H-22</name>
    <dbReference type="NCBI Taxonomy" id="999432"/>
    <lineage>
        <taxon>Bacteria</taxon>
        <taxon>Pseudomonadati</taxon>
        <taxon>Spirochaetota</taxon>
        <taxon>Spirochaetia</taxon>
        <taxon>Spirochaetales</taxon>
        <taxon>Treponemataceae</taxon>
        <taxon>Treponema</taxon>
    </lineage>
</organism>
<dbReference type="EMBL" id="AGDV01000012">
    <property type="protein sequence ID" value="EMB33283.1"/>
    <property type="molecule type" value="Genomic_DNA"/>
</dbReference>